<keyword evidence="1" id="KW-1133">Transmembrane helix</keyword>
<keyword evidence="1" id="KW-0812">Transmembrane</keyword>
<feature type="transmembrane region" description="Helical" evidence="1">
    <location>
        <begin position="21"/>
        <end position="47"/>
    </location>
</feature>
<feature type="transmembrane region" description="Helical" evidence="1">
    <location>
        <begin position="246"/>
        <end position="271"/>
    </location>
</feature>
<keyword evidence="3" id="KW-1185">Reference proteome</keyword>
<evidence type="ECO:0000313" key="2">
    <source>
        <dbReference type="EMBL" id="MDR7355265.1"/>
    </source>
</evidence>
<feature type="transmembrane region" description="Helical" evidence="1">
    <location>
        <begin position="147"/>
        <end position="169"/>
    </location>
</feature>
<gene>
    <name evidence="2" type="ORF">J2S37_001803</name>
</gene>
<proteinExistence type="predicted"/>
<evidence type="ECO:0000256" key="1">
    <source>
        <dbReference type="SAM" id="Phobius"/>
    </source>
</evidence>
<organism evidence="2 3">
    <name type="scientific">Corynebacterium felinum</name>
    <dbReference type="NCBI Taxonomy" id="131318"/>
    <lineage>
        <taxon>Bacteria</taxon>
        <taxon>Bacillati</taxon>
        <taxon>Actinomycetota</taxon>
        <taxon>Actinomycetes</taxon>
        <taxon>Mycobacteriales</taxon>
        <taxon>Corynebacteriaceae</taxon>
        <taxon>Corynebacterium</taxon>
    </lineage>
</organism>
<dbReference type="EMBL" id="JAVDYF010000001">
    <property type="protein sequence ID" value="MDR7355265.1"/>
    <property type="molecule type" value="Genomic_DNA"/>
</dbReference>
<name>A0ABU2B9D9_9CORY</name>
<feature type="transmembrane region" description="Helical" evidence="1">
    <location>
        <begin position="59"/>
        <end position="77"/>
    </location>
</feature>
<dbReference type="Proteomes" id="UP001183619">
    <property type="component" value="Unassembled WGS sequence"/>
</dbReference>
<protein>
    <submittedName>
        <fullName evidence="2">Uncharacterized protein</fullName>
    </submittedName>
</protein>
<feature type="transmembrane region" description="Helical" evidence="1">
    <location>
        <begin position="277"/>
        <end position="304"/>
    </location>
</feature>
<accession>A0ABU2B9D9</accession>
<feature type="transmembrane region" description="Helical" evidence="1">
    <location>
        <begin position="121"/>
        <end position="141"/>
    </location>
</feature>
<reference evidence="2 3" key="1">
    <citation type="submission" date="2023-07" db="EMBL/GenBank/DDBJ databases">
        <title>Sequencing the genomes of 1000 actinobacteria strains.</title>
        <authorList>
            <person name="Klenk H.-P."/>
        </authorList>
    </citation>
    <scope>NUCLEOTIDE SEQUENCE [LARGE SCALE GENOMIC DNA]</scope>
    <source>
        <strain evidence="2 3">DSM 44508</strain>
    </source>
</reference>
<evidence type="ECO:0000313" key="3">
    <source>
        <dbReference type="Proteomes" id="UP001183619"/>
    </source>
</evidence>
<keyword evidence="1" id="KW-0472">Membrane</keyword>
<dbReference type="RefSeq" id="WP_277105374.1">
    <property type="nucleotide sequence ID" value="NZ_BAAAJS010000081.1"/>
</dbReference>
<comment type="caution">
    <text evidence="2">The sequence shown here is derived from an EMBL/GenBank/DDBJ whole genome shotgun (WGS) entry which is preliminary data.</text>
</comment>
<sequence>MAKQREKQQESRKETMRIFPSVEDIGFFLAIETGVFIVISFLSHYAYPANPLGVSGNDLLTILGIIFTPAVALNVKLERVNEFLQGQLNDMRAKSAQDPTRVLDIVGYNNSYVTATFFKDCYFYFFIMAPLFIVDIFALIYRVDHGLVPILALVLFCLFMHSIALLSSLTSRDVLERIKELIEKRRSGRGESETMGSVNELSIKAMMVAVQGQGNMPGVQRFRERFGLEGVIPAGLARYSIGKGHILRLISAVMFYFVVVLYVFGNCIYHWDFTLRQLLVMFLGMLLGSGFVICFWLAAPVVFFKASEQQAVKVYKAILSAYSSKTGISISWMTVRAFSPLNLCYFLTVALKNGN</sequence>